<sequence>MRTVTEPRVVEIHPACARVETVRVRGDFDYPSRWLWLVKWCVLAVPHYPILILLYLMYPILTVVAGVAILFTGRYPRPIFDFNVGVLRWSWRVMNYRFPMNSTDKYPPFTLAARPDYPGELEVEYPDHLTNWAVLVKTWLLGVPQVLLCWAMEPLLQVLCVISAVALLCTGTIPQGIFDLLMGIVRWRYRVAVYVSLMRDEYPPFRMDLGSR</sequence>
<name>A0A024JY24_9MYCO</name>
<dbReference type="HOGENOM" id="CLU_081273_0_0_11"/>
<dbReference type="Proteomes" id="UP000028880">
    <property type="component" value="Unassembled WGS sequence"/>
</dbReference>
<evidence type="ECO:0000313" key="2">
    <source>
        <dbReference type="EMBL" id="CDO88700.1"/>
    </source>
</evidence>
<dbReference type="InterPro" id="IPR025498">
    <property type="entry name" value="DUF4389"/>
</dbReference>
<reference evidence="2" key="1">
    <citation type="journal article" date="2014" name="Genome Announc.">
        <title>Draft Genome Sequence of Mycobacterium triplex DSM 44626.</title>
        <authorList>
            <person name="Sassi M."/>
            <person name="Croce O."/>
            <person name="Robert C."/>
            <person name="Raoult D."/>
            <person name="Drancourt M."/>
        </authorList>
    </citation>
    <scope>NUCLEOTIDE SEQUENCE [LARGE SCALE GENOMIC DNA]</scope>
    <source>
        <strain evidence="2">DSM 44626</strain>
    </source>
</reference>
<protein>
    <submittedName>
        <fullName evidence="2">Transmembrane protein</fullName>
    </submittedName>
</protein>
<evidence type="ECO:0000256" key="1">
    <source>
        <dbReference type="SAM" id="Phobius"/>
    </source>
</evidence>
<dbReference type="AlphaFoldDB" id="A0A024JY24"/>
<dbReference type="EMBL" id="HG964446">
    <property type="protein sequence ID" value="CDO88700.1"/>
    <property type="molecule type" value="Genomic_DNA"/>
</dbReference>
<organism evidence="2">
    <name type="scientific">Mycobacterium triplex</name>
    <dbReference type="NCBI Taxonomy" id="47839"/>
    <lineage>
        <taxon>Bacteria</taxon>
        <taxon>Bacillati</taxon>
        <taxon>Actinomycetota</taxon>
        <taxon>Actinomycetes</taxon>
        <taxon>Mycobacteriales</taxon>
        <taxon>Mycobacteriaceae</taxon>
        <taxon>Mycobacterium</taxon>
        <taxon>Mycobacterium simiae complex</taxon>
    </lineage>
</organism>
<dbReference type="Pfam" id="PF14333">
    <property type="entry name" value="DUF4389"/>
    <property type="match status" value="2"/>
</dbReference>
<gene>
    <name evidence="2" type="ORF">BN973_03069</name>
</gene>
<accession>A0A024JY24</accession>
<feature type="transmembrane region" description="Helical" evidence="1">
    <location>
        <begin position="48"/>
        <end position="71"/>
    </location>
</feature>
<keyword evidence="1" id="KW-1133">Transmembrane helix</keyword>
<dbReference type="STRING" id="47839.BN973_03069"/>
<dbReference type="eggNOG" id="ENOG502Z9Y3">
    <property type="taxonomic scope" value="Bacteria"/>
</dbReference>
<proteinExistence type="predicted"/>
<reference evidence="2" key="2">
    <citation type="submission" date="2014-04" db="EMBL/GenBank/DDBJ databases">
        <authorList>
            <person name="Urmite Genomes U."/>
        </authorList>
    </citation>
    <scope>NUCLEOTIDE SEQUENCE</scope>
    <source>
        <strain evidence="2">DSM 44626</strain>
    </source>
</reference>
<keyword evidence="1" id="KW-0472">Membrane</keyword>
<keyword evidence="1 2" id="KW-0812">Transmembrane</keyword>